<dbReference type="PANTHER" id="PTHR43227:SF11">
    <property type="entry name" value="BLL4140 PROTEIN"/>
    <property type="match status" value="1"/>
</dbReference>
<evidence type="ECO:0000256" key="3">
    <source>
        <dbReference type="ARBA" id="ARBA00022475"/>
    </source>
</evidence>
<dbReference type="EMBL" id="JBHTEY010000004">
    <property type="protein sequence ID" value="MFC7617320.1"/>
    <property type="molecule type" value="Genomic_DNA"/>
</dbReference>
<feature type="compositionally biased region" description="Basic residues" evidence="8">
    <location>
        <begin position="428"/>
        <end position="438"/>
    </location>
</feature>
<evidence type="ECO:0000256" key="8">
    <source>
        <dbReference type="SAM" id="MobiDB-lite"/>
    </source>
</evidence>
<dbReference type="InterPro" id="IPR006059">
    <property type="entry name" value="SBP"/>
</dbReference>
<dbReference type="Pfam" id="PF01547">
    <property type="entry name" value="SBP_bac_1"/>
    <property type="match status" value="1"/>
</dbReference>
<feature type="compositionally biased region" description="Low complexity" evidence="8">
    <location>
        <begin position="408"/>
        <end position="419"/>
    </location>
</feature>
<feature type="transmembrane region" description="Helical" evidence="7">
    <location>
        <begin position="466"/>
        <end position="484"/>
    </location>
</feature>
<feature type="transmembrane region" description="Helical" evidence="7">
    <location>
        <begin position="564"/>
        <end position="584"/>
    </location>
</feature>
<sequence length="749" mass="82248">MKTRAVALTTAAALALTACGGGAPVKSTDIDPRGEIKPREISWLLSRPADGAVITIMEKIAADYAAAHPGFKLNLITTPDRPSYIQKYETLAAAKKLPELFDTDATPFAQKLAKQGTMVDVDALLKSIGVYDKYRPAALDYQRFDDGSLHMIPFQYELEFFWYNKDLFAKAGIAPPASLDEIPALCKRLRDKGITPIAIDGLDQWPLERYIAYQPFRLAGPEYVQKLKKGEAAFSDPVGQKTVAWMAELGSAGCFQEGFSAQGYSDAQNLFTTGRAAMYNIGTWELGSLATEKLDASVRDAVDYFTLPAGPGSVTAANEYVVSSGIGMAVNASTYDPLVRDFLEFALARYPAEYAATGALSPPSTSRPPSPRARPRCTARRSTPPVTSGRTWRCRGTPSSTRRRTRGSSRSWCCWSRATPRPPSSPRRSTRRSRRTRRSSSSSSQRRGAPRPRLEGPPMIPGRSRLSVLVFLIPPLLLYGVAVLAPILQSLFLSFFSWDGISAMEFVGLDNYARMLTGDSVFWTAFGNALVYLAVCLVLQLGGALLVASLLTALPRGREFVKTLYLLPAVISTVAIAFLFQRIYAPEGLLNRLLGWLGLDGVQRSWLSDTDTVLAAVSAPEGWRFAGLYMLIIYAALLAVPRELEEAARLDGASRWQVFTKIRFPYIRPVWITTTIMATTYALRGFDIPYLLTNGGPGQSSELLTTYMYKTAFTSTDFGYASTISVFIVVQCLVAVWLIVRLLKRKGDA</sequence>
<dbReference type="CDD" id="cd06261">
    <property type="entry name" value="TM_PBP2"/>
    <property type="match status" value="1"/>
</dbReference>
<dbReference type="Gene3D" id="1.10.3720.10">
    <property type="entry name" value="MetI-like"/>
    <property type="match status" value="1"/>
</dbReference>
<keyword evidence="6 7" id="KW-0472">Membrane</keyword>
<organism evidence="11 12">
    <name type="scientific">Actinokineospora soli</name>
    <dbReference type="NCBI Taxonomy" id="1048753"/>
    <lineage>
        <taxon>Bacteria</taxon>
        <taxon>Bacillati</taxon>
        <taxon>Actinomycetota</taxon>
        <taxon>Actinomycetes</taxon>
        <taxon>Pseudonocardiales</taxon>
        <taxon>Pseudonocardiaceae</taxon>
        <taxon>Actinokineospora</taxon>
    </lineage>
</organism>
<dbReference type="Proteomes" id="UP001596512">
    <property type="component" value="Unassembled WGS sequence"/>
</dbReference>
<comment type="similarity">
    <text evidence="7">Belongs to the binding-protein-dependent transport system permease family.</text>
</comment>
<evidence type="ECO:0000256" key="5">
    <source>
        <dbReference type="ARBA" id="ARBA00022989"/>
    </source>
</evidence>
<comment type="subcellular location">
    <subcellularLocation>
        <location evidence="1 7">Cell membrane</location>
        <topology evidence="1 7">Multi-pass membrane protein</topology>
    </subcellularLocation>
</comment>
<keyword evidence="9" id="KW-0732">Signal</keyword>
<keyword evidence="2 7" id="KW-0813">Transport</keyword>
<feature type="chain" id="PRO_5045850675" evidence="9">
    <location>
        <begin position="21"/>
        <end position="749"/>
    </location>
</feature>
<dbReference type="InterPro" id="IPR000515">
    <property type="entry name" value="MetI-like"/>
</dbReference>
<evidence type="ECO:0000256" key="6">
    <source>
        <dbReference type="ARBA" id="ARBA00023136"/>
    </source>
</evidence>
<dbReference type="Pfam" id="PF00528">
    <property type="entry name" value="BPD_transp_1"/>
    <property type="match status" value="1"/>
</dbReference>
<dbReference type="InterPro" id="IPR050809">
    <property type="entry name" value="UgpAE/MalFG_permease"/>
</dbReference>
<evidence type="ECO:0000256" key="7">
    <source>
        <dbReference type="RuleBase" id="RU363032"/>
    </source>
</evidence>
<feature type="transmembrane region" description="Helical" evidence="7">
    <location>
        <begin position="622"/>
        <end position="640"/>
    </location>
</feature>
<evidence type="ECO:0000313" key="12">
    <source>
        <dbReference type="Proteomes" id="UP001596512"/>
    </source>
</evidence>
<dbReference type="PANTHER" id="PTHR43227">
    <property type="entry name" value="BLL4140 PROTEIN"/>
    <property type="match status" value="1"/>
</dbReference>
<comment type="caution">
    <text evidence="11">The sequence shown here is derived from an EMBL/GenBank/DDBJ whole genome shotgun (WGS) entry which is preliminary data.</text>
</comment>
<gene>
    <name evidence="11" type="ORF">ACFQV2_31750</name>
</gene>
<feature type="transmembrane region" description="Helical" evidence="7">
    <location>
        <begin position="529"/>
        <end position="552"/>
    </location>
</feature>
<dbReference type="PROSITE" id="PS51257">
    <property type="entry name" value="PROKAR_LIPOPROTEIN"/>
    <property type="match status" value="1"/>
</dbReference>
<feature type="transmembrane region" description="Helical" evidence="7">
    <location>
        <begin position="718"/>
        <end position="740"/>
    </location>
</feature>
<evidence type="ECO:0000256" key="2">
    <source>
        <dbReference type="ARBA" id="ARBA00022448"/>
    </source>
</evidence>
<keyword evidence="4 7" id="KW-0812">Transmembrane</keyword>
<dbReference type="PROSITE" id="PS50928">
    <property type="entry name" value="ABC_TM1"/>
    <property type="match status" value="1"/>
</dbReference>
<dbReference type="SUPFAM" id="SSF53850">
    <property type="entry name" value="Periplasmic binding protein-like II"/>
    <property type="match status" value="1"/>
</dbReference>
<accession>A0ABW2TX25</accession>
<reference evidence="12" key="1">
    <citation type="journal article" date="2019" name="Int. J. Syst. Evol. Microbiol.">
        <title>The Global Catalogue of Microorganisms (GCM) 10K type strain sequencing project: providing services to taxonomists for standard genome sequencing and annotation.</title>
        <authorList>
            <consortium name="The Broad Institute Genomics Platform"/>
            <consortium name="The Broad Institute Genome Sequencing Center for Infectious Disease"/>
            <person name="Wu L."/>
            <person name="Ma J."/>
        </authorList>
    </citation>
    <scope>NUCLEOTIDE SEQUENCE [LARGE SCALE GENOMIC DNA]</scope>
    <source>
        <strain evidence="12">JCM 17695</strain>
    </source>
</reference>
<evidence type="ECO:0000259" key="10">
    <source>
        <dbReference type="PROSITE" id="PS50928"/>
    </source>
</evidence>
<proteinExistence type="inferred from homology"/>
<feature type="domain" description="ABC transmembrane type-1" evidence="10">
    <location>
        <begin position="526"/>
        <end position="739"/>
    </location>
</feature>
<dbReference type="SUPFAM" id="SSF161098">
    <property type="entry name" value="MetI-like"/>
    <property type="match status" value="1"/>
</dbReference>
<dbReference type="InterPro" id="IPR035906">
    <property type="entry name" value="MetI-like_sf"/>
</dbReference>
<name>A0ABW2TX25_9PSEU</name>
<protein>
    <submittedName>
        <fullName evidence="11">Extracellular solute-binding protein</fullName>
    </submittedName>
</protein>
<feature type="transmembrane region" description="Helical" evidence="7">
    <location>
        <begin position="665"/>
        <end position="683"/>
    </location>
</feature>
<evidence type="ECO:0000256" key="4">
    <source>
        <dbReference type="ARBA" id="ARBA00022692"/>
    </source>
</evidence>
<evidence type="ECO:0000256" key="1">
    <source>
        <dbReference type="ARBA" id="ARBA00004651"/>
    </source>
</evidence>
<keyword evidence="3" id="KW-1003">Cell membrane</keyword>
<feature type="region of interest" description="Disordered" evidence="8">
    <location>
        <begin position="357"/>
        <end position="458"/>
    </location>
</feature>
<dbReference type="Gene3D" id="3.40.190.10">
    <property type="entry name" value="Periplasmic binding protein-like II"/>
    <property type="match status" value="2"/>
</dbReference>
<keyword evidence="5 7" id="KW-1133">Transmembrane helix</keyword>
<evidence type="ECO:0000256" key="9">
    <source>
        <dbReference type="SAM" id="SignalP"/>
    </source>
</evidence>
<keyword evidence="12" id="KW-1185">Reference proteome</keyword>
<evidence type="ECO:0000313" key="11">
    <source>
        <dbReference type="EMBL" id="MFC7617320.1"/>
    </source>
</evidence>
<feature type="signal peptide" evidence="9">
    <location>
        <begin position="1"/>
        <end position="20"/>
    </location>
</feature>